<organism evidence="7 8">
    <name type="scientific">Venustampulla echinocandica</name>
    <dbReference type="NCBI Taxonomy" id="2656787"/>
    <lineage>
        <taxon>Eukaryota</taxon>
        <taxon>Fungi</taxon>
        <taxon>Dikarya</taxon>
        <taxon>Ascomycota</taxon>
        <taxon>Pezizomycotina</taxon>
        <taxon>Leotiomycetes</taxon>
        <taxon>Helotiales</taxon>
        <taxon>Pleuroascaceae</taxon>
        <taxon>Venustampulla</taxon>
    </lineage>
</organism>
<dbReference type="GO" id="GO:0046872">
    <property type="term" value="F:metal ion binding"/>
    <property type="evidence" value="ECO:0007669"/>
    <property type="project" value="UniProtKB-KW"/>
</dbReference>
<keyword evidence="3" id="KW-0805">Transcription regulation</keyword>
<dbReference type="PANTHER" id="PTHR36206">
    <property type="entry name" value="ASPERCRYPTIN BIOSYNTHESIS CLUSTER-SPECIFIC TRANSCRIPTION REGULATOR ATNN-RELATED"/>
    <property type="match status" value="1"/>
</dbReference>
<evidence type="ECO:0000256" key="4">
    <source>
        <dbReference type="ARBA" id="ARBA00023125"/>
    </source>
</evidence>
<evidence type="ECO:0000313" key="7">
    <source>
        <dbReference type="EMBL" id="RDL36941.1"/>
    </source>
</evidence>
<dbReference type="Proteomes" id="UP000254866">
    <property type="component" value="Unassembled WGS sequence"/>
</dbReference>
<dbReference type="PANTHER" id="PTHR36206:SF12">
    <property type="entry name" value="ASPERCRYPTIN BIOSYNTHESIS CLUSTER-SPECIFIC TRANSCRIPTION REGULATOR ATNN-RELATED"/>
    <property type="match status" value="1"/>
</dbReference>
<dbReference type="InterPro" id="IPR052360">
    <property type="entry name" value="Transcr_Regulatory_Proteins"/>
</dbReference>
<dbReference type="OrthoDB" id="2593732at2759"/>
<dbReference type="AlphaFoldDB" id="A0A370TN41"/>
<evidence type="ECO:0000256" key="3">
    <source>
        <dbReference type="ARBA" id="ARBA00023015"/>
    </source>
</evidence>
<sequence>MHPDRKNVRWLQRPFPRGAAVCLLNPLQDFPGTELEHRFLTFFHRHTTPIISGSFDSDFWSVLLPCVGQTEPTIQHAMIAVGAVYARLESTDKLLHVFGSREESQRYELQQYNKAIRNLRRHLSANSVTLEVTLSVCVLLICLELLQGSIEHAILHLQGGMSILDGYQTAGSLRSESIAHKLENIFYRLGMQ</sequence>
<accession>A0A370TN41</accession>
<keyword evidence="5" id="KW-0804">Transcription</keyword>
<dbReference type="GO" id="GO:0003677">
    <property type="term" value="F:DNA binding"/>
    <property type="evidence" value="ECO:0007669"/>
    <property type="project" value="UniProtKB-KW"/>
</dbReference>
<keyword evidence="4" id="KW-0238">DNA-binding</keyword>
<evidence type="ECO:0000256" key="2">
    <source>
        <dbReference type="ARBA" id="ARBA00022833"/>
    </source>
</evidence>
<evidence type="ECO:0000256" key="1">
    <source>
        <dbReference type="ARBA" id="ARBA00022723"/>
    </source>
</evidence>
<keyword evidence="8" id="KW-1185">Reference proteome</keyword>
<keyword evidence="6" id="KW-0539">Nucleus</keyword>
<gene>
    <name evidence="7" type="ORF">BP5553_04374</name>
</gene>
<keyword evidence="2" id="KW-0862">Zinc</keyword>
<evidence type="ECO:0000256" key="6">
    <source>
        <dbReference type="ARBA" id="ARBA00023242"/>
    </source>
</evidence>
<protein>
    <submittedName>
        <fullName evidence="7">Uncharacterized protein</fullName>
    </submittedName>
</protein>
<keyword evidence="1" id="KW-0479">Metal-binding</keyword>
<proteinExistence type="predicted"/>
<dbReference type="Pfam" id="PF11951">
    <property type="entry name" value="Fungal_trans_2"/>
    <property type="match status" value="1"/>
</dbReference>
<evidence type="ECO:0000313" key="8">
    <source>
        <dbReference type="Proteomes" id="UP000254866"/>
    </source>
</evidence>
<dbReference type="EMBL" id="NPIC01000003">
    <property type="protein sequence ID" value="RDL36941.1"/>
    <property type="molecule type" value="Genomic_DNA"/>
</dbReference>
<dbReference type="InterPro" id="IPR021858">
    <property type="entry name" value="Fun_TF"/>
</dbReference>
<reference evidence="7 8" key="1">
    <citation type="journal article" date="2018" name="IMA Fungus">
        <title>IMA Genome-F 9: Draft genome sequence of Annulohypoxylon stygium, Aspergillus mulundensis, Berkeleyomyces basicola (syn. Thielaviopsis basicola), Ceratocystis smalleyi, two Cercospora beticola strains, Coleophoma cylindrospora, Fusarium fracticaudum, Phialophora cf. hyalina, and Morchella septimelata.</title>
        <authorList>
            <person name="Wingfield B.D."/>
            <person name="Bills G.F."/>
            <person name="Dong Y."/>
            <person name="Huang W."/>
            <person name="Nel W.J."/>
            <person name="Swalarsk-Parry B.S."/>
            <person name="Vaghefi N."/>
            <person name="Wilken P.M."/>
            <person name="An Z."/>
            <person name="de Beer Z.W."/>
            <person name="De Vos L."/>
            <person name="Chen L."/>
            <person name="Duong T.A."/>
            <person name="Gao Y."/>
            <person name="Hammerbacher A."/>
            <person name="Kikkert J.R."/>
            <person name="Li Y."/>
            <person name="Li H."/>
            <person name="Li K."/>
            <person name="Li Q."/>
            <person name="Liu X."/>
            <person name="Ma X."/>
            <person name="Naidoo K."/>
            <person name="Pethybridge S.J."/>
            <person name="Sun J."/>
            <person name="Steenkamp E.T."/>
            <person name="van der Nest M.A."/>
            <person name="van Wyk S."/>
            <person name="Wingfield M.J."/>
            <person name="Xiong C."/>
            <person name="Yue Q."/>
            <person name="Zhang X."/>
        </authorList>
    </citation>
    <scope>NUCLEOTIDE SEQUENCE [LARGE SCALE GENOMIC DNA]</scope>
    <source>
        <strain evidence="7 8">BP 5553</strain>
    </source>
</reference>
<dbReference type="RefSeq" id="XP_031869597.1">
    <property type="nucleotide sequence ID" value="XM_032012997.1"/>
</dbReference>
<comment type="caution">
    <text evidence="7">The sequence shown here is derived from an EMBL/GenBank/DDBJ whole genome shotgun (WGS) entry which is preliminary data.</text>
</comment>
<name>A0A370TN41_9HELO</name>
<evidence type="ECO:0000256" key="5">
    <source>
        <dbReference type="ARBA" id="ARBA00023163"/>
    </source>
</evidence>
<dbReference type="GeneID" id="43597223"/>